<comment type="caution">
    <text evidence="2">The sequence shown here is derived from an EMBL/GenBank/DDBJ whole genome shotgun (WGS) entry which is preliminary data.</text>
</comment>
<dbReference type="PANTHER" id="PTHR42681:SF6">
    <property type="entry name" value="BLL0263 PROTEIN"/>
    <property type="match status" value="1"/>
</dbReference>
<dbReference type="RefSeq" id="WP_201674124.1">
    <property type="nucleotide sequence ID" value="NZ_JAEQNE010000002.1"/>
</dbReference>
<sequence>MTYGVLFSGQGTQHAQMLPWLDAAPAAQALLAAVTGCLGGDWRALLACEACRPTNSLAQPLIVGTALAAWAALRALLPQAPEVVAGYSVGEVAALAAAGACEPGQALQLAVRRASLMDAAVEGIDTGMLAISAVQEGEVLAACPGLECAIRIDPDNNIFGGRRNALEEAQRVLQHRAQFKHICVALASHTSWMRSAAQAFLPALQAADLRAPSAPIALNALGTTSRSAPVIASALASQLESCVQWGACMAAIAERRPACVIEIGGGNALARMWSARHPDIPARSLDEFRSAESAAAWIARHVR</sequence>
<dbReference type="InterPro" id="IPR014043">
    <property type="entry name" value="Acyl_transferase_dom"/>
</dbReference>
<dbReference type="EMBL" id="JAEQNE010000002">
    <property type="protein sequence ID" value="MBL0391497.1"/>
    <property type="molecule type" value="Genomic_DNA"/>
</dbReference>
<dbReference type="SMART" id="SM00827">
    <property type="entry name" value="PKS_AT"/>
    <property type="match status" value="1"/>
</dbReference>
<dbReference type="Gene3D" id="3.30.70.250">
    <property type="entry name" value="Malonyl-CoA ACP transacylase, ACP-binding"/>
    <property type="match status" value="1"/>
</dbReference>
<evidence type="ECO:0000313" key="3">
    <source>
        <dbReference type="Proteomes" id="UP000599109"/>
    </source>
</evidence>
<dbReference type="PANTHER" id="PTHR42681">
    <property type="entry name" value="MALONYL-COA-ACYL CARRIER PROTEIN TRANSACYLASE, MITOCHONDRIAL"/>
    <property type="match status" value="1"/>
</dbReference>
<dbReference type="InterPro" id="IPR016035">
    <property type="entry name" value="Acyl_Trfase/lysoPLipase"/>
</dbReference>
<keyword evidence="2" id="KW-0012">Acyltransferase</keyword>
<dbReference type="GO" id="GO:0005829">
    <property type="term" value="C:cytosol"/>
    <property type="evidence" value="ECO:0007669"/>
    <property type="project" value="TreeGrafter"/>
</dbReference>
<protein>
    <submittedName>
        <fullName evidence="2">Acyltransferase domain-containing protein</fullName>
    </submittedName>
</protein>
<keyword evidence="3" id="KW-1185">Reference proteome</keyword>
<feature type="domain" description="Malonyl-CoA:ACP transacylase (MAT)" evidence="1">
    <location>
        <begin position="6"/>
        <end position="301"/>
    </location>
</feature>
<dbReference type="Gene3D" id="3.40.366.10">
    <property type="entry name" value="Malonyl-Coenzyme A Acyl Carrier Protein, domain 2"/>
    <property type="match status" value="1"/>
</dbReference>
<gene>
    <name evidence="2" type="ORF">JJ685_10130</name>
</gene>
<name>A0A936YZE4_9BURK</name>
<dbReference type="AlphaFoldDB" id="A0A936YZE4"/>
<evidence type="ECO:0000313" key="2">
    <source>
        <dbReference type="EMBL" id="MBL0391497.1"/>
    </source>
</evidence>
<dbReference type="SUPFAM" id="SSF52151">
    <property type="entry name" value="FabD/lysophospholipase-like"/>
    <property type="match status" value="1"/>
</dbReference>
<dbReference type="InterPro" id="IPR050858">
    <property type="entry name" value="Mal-CoA-ACP_Trans/PKS_FabD"/>
</dbReference>
<proteinExistence type="predicted"/>
<evidence type="ECO:0000259" key="1">
    <source>
        <dbReference type="SMART" id="SM00827"/>
    </source>
</evidence>
<dbReference type="GO" id="GO:0006633">
    <property type="term" value="P:fatty acid biosynthetic process"/>
    <property type="evidence" value="ECO:0007669"/>
    <property type="project" value="TreeGrafter"/>
</dbReference>
<organism evidence="2 3">
    <name type="scientific">Ramlibacter monticola</name>
    <dbReference type="NCBI Taxonomy" id="1926872"/>
    <lineage>
        <taxon>Bacteria</taxon>
        <taxon>Pseudomonadati</taxon>
        <taxon>Pseudomonadota</taxon>
        <taxon>Betaproteobacteria</taxon>
        <taxon>Burkholderiales</taxon>
        <taxon>Comamonadaceae</taxon>
        <taxon>Ramlibacter</taxon>
    </lineage>
</organism>
<dbReference type="InterPro" id="IPR001227">
    <property type="entry name" value="Ac_transferase_dom_sf"/>
</dbReference>
<keyword evidence="2" id="KW-0808">Transferase</keyword>
<dbReference type="Pfam" id="PF00698">
    <property type="entry name" value="Acyl_transf_1"/>
    <property type="match status" value="1"/>
</dbReference>
<accession>A0A936YZE4</accession>
<dbReference type="GO" id="GO:0004314">
    <property type="term" value="F:[acyl-carrier-protein] S-malonyltransferase activity"/>
    <property type="evidence" value="ECO:0007669"/>
    <property type="project" value="TreeGrafter"/>
</dbReference>
<dbReference type="Proteomes" id="UP000599109">
    <property type="component" value="Unassembled WGS sequence"/>
</dbReference>
<reference evidence="2 3" key="1">
    <citation type="journal article" date="2017" name="Int. J. Syst. Evol. Microbiol.">
        <title>Ramlibacter monticola sp. nov., isolated from forest soil.</title>
        <authorList>
            <person name="Chaudhary D.K."/>
            <person name="Kim J."/>
        </authorList>
    </citation>
    <scope>NUCLEOTIDE SEQUENCE [LARGE SCALE GENOMIC DNA]</scope>
    <source>
        <strain evidence="2 3">KACC 19175</strain>
    </source>
</reference>